<reference evidence="2" key="1">
    <citation type="submission" date="2018-05" db="EMBL/GenBank/DDBJ databases">
        <authorList>
            <person name="Lanie J.A."/>
            <person name="Ng W.-L."/>
            <person name="Kazmierczak K.M."/>
            <person name="Andrzejewski T.M."/>
            <person name="Davidsen T.M."/>
            <person name="Wayne K.J."/>
            <person name="Tettelin H."/>
            <person name="Glass J.I."/>
            <person name="Rusch D."/>
            <person name="Podicherti R."/>
            <person name="Tsui H.-C.T."/>
            <person name="Winkler M.E."/>
        </authorList>
    </citation>
    <scope>NUCLEOTIDE SEQUENCE</scope>
</reference>
<feature type="domain" description="FlgD/Vpr Ig-like" evidence="1">
    <location>
        <begin position="7"/>
        <end position="39"/>
    </location>
</feature>
<proteinExistence type="predicted"/>
<dbReference type="AlphaFoldDB" id="A0A382UYC5"/>
<feature type="non-terminal residue" evidence="2">
    <location>
        <position position="1"/>
    </location>
</feature>
<sequence>GYGYSGEAMAAGAYQRQWDGRDSEGSQVASGVYFFVLKAGTFTSNRKMILLQ</sequence>
<dbReference type="InterPro" id="IPR025965">
    <property type="entry name" value="FlgD/Vpr_Ig-like"/>
</dbReference>
<organism evidence="2">
    <name type="scientific">marine metagenome</name>
    <dbReference type="NCBI Taxonomy" id="408172"/>
    <lineage>
        <taxon>unclassified sequences</taxon>
        <taxon>metagenomes</taxon>
        <taxon>ecological metagenomes</taxon>
    </lineage>
</organism>
<protein>
    <recommendedName>
        <fullName evidence="1">FlgD/Vpr Ig-like domain-containing protein</fullName>
    </recommendedName>
</protein>
<evidence type="ECO:0000313" key="2">
    <source>
        <dbReference type="EMBL" id="SVD39244.1"/>
    </source>
</evidence>
<dbReference type="Pfam" id="PF13860">
    <property type="entry name" value="FlgD_ig"/>
    <property type="match status" value="1"/>
</dbReference>
<gene>
    <name evidence="2" type="ORF">METZ01_LOCUS392098</name>
</gene>
<accession>A0A382UYC5</accession>
<dbReference type="EMBL" id="UINC01147741">
    <property type="protein sequence ID" value="SVD39244.1"/>
    <property type="molecule type" value="Genomic_DNA"/>
</dbReference>
<dbReference type="Gene3D" id="2.60.40.4070">
    <property type="match status" value="1"/>
</dbReference>
<name>A0A382UYC5_9ZZZZ</name>
<evidence type="ECO:0000259" key="1">
    <source>
        <dbReference type="Pfam" id="PF13860"/>
    </source>
</evidence>